<dbReference type="Proteomes" id="UP000298652">
    <property type="component" value="Chromosome 3"/>
</dbReference>
<evidence type="ECO:0000313" key="3">
    <source>
        <dbReference type="Proteomes" id="UP000298652"/>
    </source>
</evidence>
<organism evidence="2 3">
    <name type="scientific">Setaria viridis</name>
    <name type="common">Green bristlegrass</name>
    <name type="synonym">Setaria italica subsp. viridis</name>
    <dbReference type="NCBI Taxonomy" id="4556"/>
    <lineage>
        <taxon>Eukaryota</taxon>
        <taxon>Viridiplantae</taxon>
        <taxon>Streptophyta</taxon>
        <taxon>Embryophyta</taxon>
        <taxon>Tracheophyta</taxon>
        <taxon>Spermatophyta</taxon>
        <taxon>Magnoliopsida</taxon>
        <taxon>Liliopsida</taxon>
        <taxon>Poales</taxon>
        <taxon>Poaceae</taxon>
        <taxon>PACMAD clade</taxon>
        <taxon>Panicoideae</taxon>
        <taxon>Panicodae</taxon>
        <taxon>Paniceae</taxon>
        <taxon>Cenchrinae</taxon>
        <taxon>Setaria</taxon>
    </lineage>
</organism>
<feature type="region of interest" description="Disordered" evidence="1">
    <location>
        <begin position="1"/>
        <end position="26"/>
    </location>
</feature>
<dbReference type="EMBL" id="CM016554">
    <property type="protein sequence ID" value="TKW29050.1"/>
    <property type="molecule type" value="Genomic_DNA"/>
</dbReference>
<name>A0A4U6VHH6_SETVI</name>
<accession>A0A4U6VHH6</accession>
<dbReference type="Gramene" id="TKW29050">
    <property type="protein sequence ID" value="TKW29050"/>
    <property type="gene ID" value="SEVIR_3G370000v2"/>
</dbReference>
<dbReference type="AlphaFoldDB" id="A0A4U6VHH6"/>
<feature type="region of interest" description="Disordered" evidence="1">
    <location>
        <begin position="171"/>
        <end position="231"/>
    </location>
</feature>
<proteinExistence type="predicted"/>
<protein>
    <submittedName>
        <fullName evidence="2">Uncharacterized protein</fullName>
    </submittedName>
</protein>
<keyword evidence="3" id="KW-1185">Reference proteome</keyword>
<sequence>MKDLQEPSGTKGKGKAKKDKDDCDNGKFENPSNTINIIFGGTPELQGLFLILISKEGKRGCEHLEHAHGRRVAVVQAAACTPANSVMCEDTCAKFADSVIDSMAFDTETLIKQSIEVPTSISTAQNVWFGGTRDGTVHKWEYAAKMRDDPVRPKRADRVIPLRAPSALSFSVRETGAGASSSPAGRGPPAARPCPGSATWPGAGGASGRPGKRVQPAGRAPPMPRPVPTASGDLRRRVLGRAETFGGAAWGERGRRGLGGRELRRGRRGLGGRELRRGRAGAARPGVAGSSGGGGNRLAGGGWGDGSGWRR</sequence>
<evidence type="ECO:0000256" key="1">
    <source>
        <dbReference type="SAM" id="MobiDB-lite"/>
    </source>
</evidence>
<feature type="compositionally biased region" description="Low complexity" evidence="1">
    <location>
        <begin position="176"/>
        <end position="198"/>
    </location>
</feature>
<evidence type="ECO:0000313" key="2">
    <source>
        <dbReference type="EMBL" id="TKW29050.1"/>
    </source>
</evidence>
<feature type="region of interest" description="Disordered" evidence="1">
    <location>
        <begin position="257"/>
        <end position="311"/>
    </location>
</feature>
<feature type="compositionally biased region" description="Gly residues" evidence="1">
    <location>
        <begin position="289"/>
        <end position="311"/>
    </location>
</feature>
<reference evidence="2" key="1">
    <citation type="submission" date="2019-03" db="EMBL/GenBank/DDBJ databases">
        <title>WGS assembly of Setaria viridis.</title>
        <authorList>
            <person name="Huang P."/>
            <person name="Jenkins J."/>
            <person name="Grimwood J."/>
            <person name="Barry K."/>
            <person name="Healey A."/>
            <person name="Mamidi S."/>
            <person name="Sreedasyam A."/>
            <person name="Shu S."/>
            <person name="Feldman M."/>
            <person name="Wu J."/>
            <person name="Yu Y."/>
            <person name="Chen C."/>
            <person name="Johnson J."/>
            <person name="Rokhsar D."/>
            <person name="Baxter I."/>
            <person name="Schmutz J."/>
            <person name="Brutnell T."/>
            <person name="Kellogg E."/>
        </authorList>
    </citation>
    <scope>NUCLEOTIDE SEQUENCE [LARGE SCALE GENOMIC DNA]</scope>
</reference>
<gene>
    <name evidence="2" type="ORF">SEVIR_3G370000v2</name>
</gene>